<comment type="catalytic activity">
    <reaction evidence="6">
        <text>L-aspartate + L-glutamine + ATP + H2O = L-asparagine + L-glutamate + AMP + diphosphate + H(+)</text>
        <dbReference type="Rhea" id="RHEA:12228"/>
        <dbReference type="ChEBI" id="CHEBI:15377"/>
        <dbReference type="ChEBI" id="CHEBI:15378"/>
        <dbReference type="ChEBI" id="CHEBI:29985"/>
        <dbReference type="ChEBI" id="CHEBI:29991"/>
        <dbReference type="ChEBI" id="CHEBI:30616"/>
        <dbReference type="ChEBI" id="CHEBI:33019"/>
        <dbReference type="ChEBI" id="CHEBI:58048"/>
        <dbReference type="ChEBI" id="CHEBI:58359"/>
        <dbReference type="ChEBI" id="CHEBI:456215"/>
        <dbReference type="EC" id="6.3.5.4"/>
    </reaction>
</comment>
<dbReference type="Pfam" id="PF13537">
    <property type="entry name" value="GATase_7"/>
    <property type="match status" value="1"/>
</dbReference>
<name>A0ABX1NSB6_9RHOO</name>
<dbReference type="EMBL" id="WTVP01000005">
    <property type="protein sequence ID" value="NMG14510.1"/>
    <property type="molecule type" value="Genomic_DNA"/>
</dbReference>
<dbReference type="InterPro" id="IPR051786">
    <property type="entry name" value="ASN_synthetase/amidase"/>
</dbReference>
<dbReference type="Pfam" id="PF00733">
    <property type="entry name" value="Asn_synthase"/>
    <property type="match status" value="1"/>
</dbReference>
<evidence type="ECO:0000259" key="7">
    <source>
        <dbReference type="Pfam" id="PF00733"/>
    </source>
</evidence>
<protein>
    <recommendedName>
        <fullName evidence="3">asparagine synthase (glutamine-hydrolyzing)</fullName>
        <ecNumber evidence="3">6.3.5.4</ecNumber>
    </recommendedName>
</protein>
<dbReference type="InterPro" id="IPR001962">
    <property type="entry name" value="Asn_synthase"/>
</dbReference>
<reference evidence="9 10" key="1">
    <citation type="submission" date="2019-12" db="EMBL/GenBank/DDBJ databases">
        <title>Comparative genomics gives insights into the taxonomy of the Azoarcus-Aromatoleum group and reveals separate origins of nif in the plant-associated Azoarcus and non-plant-associated Aromatoleum sub-groups.</title>
        <authorList>
            <person name="Lafos M."/>
            <person name="Maluk M."/>
            <person name="Batista M."/>
            <person name="Junghare M."/>
            <person name="Carmona M."/>
            <person name="Faoro H."/>
            <person name="Cruz L.M."/>
            <person name="Battistoni F."/>
            <person name="De Souza E."/>
            <person name="Pedrosa F."/>
            <person name="Chen W.-M."/>
            <person name="Poole P.S."/>
            <person name="Dixon R.A."/>
            <person name="James E.K."/>
        </authorList>
    </citation>
    <scope>NUCLEOTIDE SEQUENCE [LARGE SCALE GENOMIC DNA]</scope>
    <source>
        <strain evidence="9 10">PbN1</strain>
    </source>
</reference>
<dbReference type="RefSeq" id="WP_169201295.1">
    <property type="nucleotide sequence ID" value="NZ_CP059467.1"/>
</dbReference>
<feature type="domain" description="Asparagine synthetase" evidence="7">
    <location>
        <begin position="229"/>
        <end position="611"/>
    </location>
</feature>
<dbReference type="EC" id="6.3.5.4" evidence="3"/>
<dbReference type="CDD" id="cd01991">
    <property type="entry name" value="Asn_synthase_B_C"/>
    <property type="match status" value="1"/>
</dbReference>
<organism evidence="9 10">
    <name type="scientific">Aromatoleum bremense</name>
    <dbReference type="NCBI Taxonomy" id="76115"/>
    <lineage>
        <taxon>Bacteria</taxon>
        <taxon>Pseudomonadati</taxon>
        <taxon>Pseudomonadota</taxon>
        <taxon>Betaproteobacteria</taxon>
        <taxon>Rhodocyclales</taxon>
        <taxon>Rhodocyclaceae</taxon>
        <taxon>Aromatoleum</taxon>
    </lineage>
</organism>
<dbReference type="SUPFAM" id="SSF56235">
    <property type="entry name" value="N-terminal nucleophile aminohydrolases (Ntn hydrolases)"/>
    <property type="match status" value="1"/>
</dbReference>
<gene>
    <name evidence="9" type="ORF">GPA24_02955</name>
</gene>
<keyword evidence="10" id="KW-1185">Reference proteome</keyword>
<keyword evidence="4" id="KW-0547">Nucleotide-binding</keyword>
<evidence type="ECO:0000256" key="2">
    <source>
        <dbReference type="ARBA" id="ARBA00005752"/>
    </source>
</evidence>
<comment type="caution">
    <text evidence="9">The sequence shown here is derived from an EMBL/GenBank/DDBJ whole genome shotgun (WGS) entry which is preliminary data.</text>
</comment>
<dbReference type="Gene3D" id="3.40.50.620">
    <property type="entry name" value="HUPs"/>
    <property type="match status" value="1"/>
</dbReference>
<keyword evidence="5" id="KW-0067">ATP-binding</keyword>
<proteinExistence type="inferred from homology"/>
<comment type="pathway">
    <text evidence="1">Amino-acid biosynthesis; L-asparagine biosynthesis; L-asparagine from L-aspartate (L-Gln route): step 1/1.</text>
</comment>
<evidence type="ECO:0000313" key="9">
    <source>
        <dbReference type="EMBL" id="NMG14510.1"/>
    </source>
</evidence>
<dbReference type="Proteomes" id="UP000633943">
    <property type="component" value="Unassembled WGS sequence"/>
</dbReference>
<dbReference type="InterPro" id="IPR006426">
    <property type="entry name" value="Asn_synth_AEB"/>
</dbReference>
<sequence length="619" mass="68445">MKTHRILCGWANLGGGNDIAPEALEAMFGAEGTVKPARVLDLPGASRIAAGPTASWIEYDATAQCAVAILGRPRWGEHATAALANDRGHAAAAIARYREHGDRMLADLFGSFALVLIDFAQGRVVLAVDRAGVERMCFARVGSLLVFSTSARAVAWHPAVGARVSHQALYDYLYCHMVPSPGTAFAGIEKLLPAQRLVATSHHAARDFYWAMRFEPAAGASATAQEESFRDLLRQSVRRQIDERPTGAFLSGGTDSSTVTGLLGEISGRPARTFSIGFDAEGFDELEYARVTARHFRAEAQEFYVTPEHVAEAVPLIAGAYDEPFGNASAVPAYFCARLAREHGVEVLLAGDGGDEFFGGNVRYAKQGIFEHYQALGPALRRLIEPVVLNFPRGASLLPVRKAQSYVRQARIPLPDRLETYNFLHRDPLDEILEPEFLAAVDTGRPLDLMREAYSRTESEDPVDRMMHLDHKFTLADNDLRKVGRVCELAGIDVRYPFLDDDLVEFSGTLHVAQKVSGNRLRVFFKDALRDFLPGETIAKSKHGFGLPFGLWLGTSEPLQTQARQALGSLRERGIVRPDYLQRLWREHSSSHATYYGVMIWVLTQLELWLQQNDRARGR</sequence>
<evidence type="ECO:0000313" key="10">
    <source>
        <dbReference type="Proteomes" id="UP000633943"/>
    </source>
</evidence>
<dbReference type="PIRSF" id="PIRSF001589">
    <property type="entry name" value="Asn_synthetase_glu-h"/>
    <property type="match status" value="1"/>
</dbReference>
<dbReference type="PANTHER" id="PTHR43284:SF1">
    <property type="entry name" value="ASPARAGINE SYNTHETASE"/>
    <property type="match status" value="1"/>
</dbReference>
<dbReference type="SUPFAM" id="SSF52402">
    <property type="entry name" value="Adenine nucleotide alpha hydrolases-like"/>
    <property type="match status" value="1"/>
</dbReference>
<evidence type="ECO:0000256" key="1">
    <source>
        <dbReference type="ARBA" id="ARBA00005187"/>
    </source>
</evidence>
<dbReference type="InterPro" id="IPR029055">
    <property type="entry name" value="Ntn_hydrolases_N"/>
</dbReference>
<comment type="similarity">
    <text evidence="2">Belongs to the asparagine synthetase family.</text>
</comment>
<dbReference type="Gene3D" id="3.60.20.10">
    <property type="entry name" value="Glutamine Phosphoribosylpyrophosphate, subunit 1, domain 1"/>
    <property type="match status" value="1"/>
</dbReference>
<feature type="domain" description="Glutamine amidotransferase type-2" evidence="8">
    <location>
        <begin position="94"/>
        <end position="153"/>
    </location>
</feature>
<evidence type="ECO:0000259" key="8">
    <source>
        <dbReference type="Pfam" id="PF13537"/>
    </source>
</evidence>
<evidence type="ECO:0000256" key="3">
    <source>
        <dbReference type="ARBA" id="ARBA00012737"/>
    </source>
</evidence>
<dbReference type="InterPro" id="IPR017932">
    <property type="entry name" value="GATase_2_dom"/>
</dbReference>
<dbReference type="InterPro" id="IPR014729">
    <property type="entry name" value="Rossmann-like_a/b/a_fold"/>
</dbReference>
<evidence type="ECO:0000256" key="4">
    <source>
        <dbReference type="ARBA" id="ARBA00022741"/>
    </source>
</evidence>
<dbReference type="PANTHER" id="PTHR43284">
    <property type="entry name" value="ASPARAGINE SYNTHETASE (GLUTAMINE-HYDROLYZING)"/>
    <property type="match status" value="1"/>
</dbReference>
<accession>A0ABX1NSB6</accession>
<evidence type="ECO:0000256" key="5">
    <source>
        <dbReference type="ARBA" id="ARBA00022840"/>
    </source>
</evidence>
<evidence type="ECO:0000256" key="6">
    <source>
        <dbReference type="ARBA" id="ARBA00048741"/>
    </source>
</evidence>